<dbReference type="RefSeq" id="WP_117781968.1">
    <property type="nucleotide sequence ID" value="NZ_CP065398.1"/>
</dbReference>
<dbReference type="PANTHER" id="PTHR30405">
    <property type="entry name" value="TRANSPOSASE"/>
    <property type="match status" value="1"/>
</dbReference>
<dbReference type="InterPro" id="IPR010095">
    <property type="entry name" value="Cas12f1-like_TNB"/>
</dbReference>
<feature type="domain" description="Cas12f1-like TNB" evidence="2">
    <location>
        <begin position="311"/>
        <end position="376"/>
    </location>
</feature>
<gene>
    <name evidence="3" type="ORF">DWV59_11740</name>
</gene>
<dbReference type="Pfam" id="PF07282">
    <property type="entry name" value="Cas12f1-like_TNB"/>
    <property type="match status" value="1"/>
</dbReference>
<evidence type="ECO:0000313" key="3">
    <source>
        <dbReference type="EMBL" id="RGW62765.1"/>
    </source>
</evidence>
<evidence type="ECO:0000259" key="2">
    <source>
        <dbReference type="Pfam" id="PF07282"/>
    </source>
</evidence>
<dbReference type="AlphaFoldDB" id="A0A395XUS9"/>
<reference evidence="3 4" key="1">
    <citation type="submission" date="2018-08" db="EMBL/GenBank/DDBJ databases">
        <title>A genome reference for cultivated species of the human gut microbiota.</title>
        <authorList>
            <person name="Zou Y."/>
            <person name="Xue W."/>
            <person name="Luo G."/>
        </authorList>
    </citation>
    <scope>NUCLEOTIDE SEQUENCE [LARGE SCALE GENOMIC DNA]</scope>
    <source>
        <strain evidence="3 4">AF11-12</strain>
    </source>
</reference>
<proteinExistence type="predicted"/>
<dbReference type="EMBL" id="QSAR01000024">
    <property type="protein sequence ID" value="RGW62765.1"/>
    <property type="molecule type" value="Genomic_DNA"/>
</dbReference>
<sequence length="385" mass="44537">MTTGKSKTAQHRESMVNATPQRTLVLPLDISPEQYGIFEGLADSYNRMWGSLVSWCDSNRSVNRTRMQKDNYARLRAEYPELPSQFVCIAMRDAAGAVRSWNSNHPKRRWNLKASRRKKTINYDLRVMSLRGNLLSLSVTHGEKRQRILLPDIPGWFDRRYSERKLNAAKLVLDPDGRNASVMLVYRLPQSTPIEHGDVLGVDLGQHSLTMDSRGGETSYSRMQGIRRRYAHNRKTLQEKGTRSARRRLKAMRHREERFIRDVNHRASKRLANTPNVSVIAFEDLAYIRRQARKGTKTGRRRRNMLNQWPFAQLQEFTAYKAARNGVRILMVDPAYTSQKCNRCGYVDARNRNHARFDCLRCGHSDNADHNAALNIRDRAIQNLG</sequence>
<keyword evidence="1" id="KW-0238">DNA-binding</keyword>
<dbReference type="NCBIfam" id="TIGR01766">
    <property type="entry name" value="IS200/IS605 family accessory protein TnpB-like domain"/>
    <property type="match status" value="1"/>
</dbReference>
<dbReference type="GO" id="GO:0003677">
    <property type="term" value="F:DNA binding"/>
    <property type="evidence" value="ECO:0007669"/>
    <property type="project" value="UniProtKB-KW"/>
</dbReference>
<dbReference type="NCBIfam" id="NF040570">
    <property type="entry name" value="guided_TnpB"/>
    <property type="match status" value="1"/>
</dbReference>
<protein>
    <submittedName>
        <fullName evidence="3">Transposase</fullName>
    </submittedName>
</protein>
<accession>A0A395XUS9</accession>
<dbReference type="Proteomes" id="UP000265775">
    <property type="component" value="Unassembled WGS sequence"/>
</dbReference>
<evidence type="ECO:0000256" key="1">
    <source>
        <dbReference type="ARBA" id="ARBA00023125"/>
    </source>
</evidence>
<name>A0A395XUS9_BIFLN</name>
<dbReference type="PANTHER" id="PTHR30405:SF11">
    <property type="entry name" value="RNA-GUIDED DNA ENDONUCLEASE RV2885C-RELATED"/>
    <property type="match status" value="1"/>
</dbReference>
<organism evidence="3 4">
    <name type="scientific">Bifidobacterium longum</name>
    <dbReference type="NCBI Taxonomy" id="216816"/>
    <lineage>
        <taxon>Bacteria</taxon>
        <taxon>Bacillati</taxon>
        <taxon>Actinomycetota</taxon>
        <taxon>Actinomycetes</taxon>
        <taxon>Bifidobacteriales</taxon>
        <taxon>Bifidobacteriaceae</taxon>
        <taxon>Bifidobacterium</taxon>
    </lineage>
</organism>
<dbReference type="InterPro" id="IPR051399">
    <property type="entry name" value="RNA-guided_DNA_endo/Transpos"/>
</dbReference>
<comment type="caution">
    <text evidence="3">The sequence shown here is derived from an EMBL/GenBank/DDBJ whole genome shotgun (WGS) entry which is preliminary data.</text>
</comment>
<evidence type="ECO:0000313" key="4">
    <source>
        <dbReference type="Proteomes" id="UP000265775"/>
    </source>
</evidence>